<gene>
    <name evidence="3" type="primary">larB</name>
    <name evidence="2" type="ORF">ENT99_00310</name>
    <name evidence="3" type="ORF">ENU64_07260</name>
</gene>
<dbReference type="AlphaFoldDB" id="A0A7J3N067"/>
<dbReference type="NCBIfam" id="NF033503">
    <property type="entry name" value="LarB"/>
    <property type="match status" value="1"/>
</dbReference>
<sequence>MPSIREILEKVAKRDIDVDEAIKRLKIFELDYIDNKIRYDLGRELRRDIPEIVFAERKDLEELEKIIRSVVPKTGRIIISRLRKEHINYLKNLHIDDLEIEVFDRGRIAIARKKDFERRRHQCTIGILTAGTADISVAEECRVVVEEMGCRAISIYDVGVAGLHRVIEALKKVKDVDADVVIVVAGMEGALPSVVASLIDVPVIAVPTSVGYGLGGEGIAALYSMLQACPLGLAVVNIDNGVSAAVLAALIGKRISLYREKCKEGLMQIT</sequence>
<reference evidence="3" key="1">
    <citation type="journal article" date="2020" name="mSystems">
        <title>Genome- and Community-Level Interaction Insights into Carbon Utilization and Element Cycling Functions of Hydrothermarchaeota in Hydrothermal Sediment.</title>
        <authorList>
            <person name="Zhou Z."/>
            <person name="Liu Y."/>
            <person name="Xu W."/>
            <person name="Pan J."/>
            <person name="Luo Z.H."/>
            <person name="Li M."/>
        </authorList>
    </citation>
    <scope>NUCLEOTIDE SEQUENCE [LARGE SCALE GENOMIC DNA]</scope>
    <source>
        <strain evidence="2">SpSt-629</strain>
        <strain evidence="3">SpSt-688</strain>
    </source>
</reference>
<dbReference type="SUPFAM" id="SSF52255">
    <property type="entry name" value="N5-CAIR mutase (phosphoribosylaminoimidazole carboxylase, PurE)"/>
    <property type="match status" value="1"/>
</dbReference>
<dbReference type="GO" id="GO:0016787">
    <property type="term" value="F:hydrolase activity"/>
    <property type="evidence" value="ECO:0007669"/>
    <property type="project" value="InterPro"/>
</dbReference>
<name>A0A7J3N067_9CREN</name>
<feature type="domain" description="PurE" evidence="1">
    <location>
        <begin position="123"/>
        <end position="266"/>
    </location>
</feature>
<proteinExistence type="predicted"/>
<dbReference type="EMBL" id="DTAU01000008">
    <property type="protein sequence ID" value="HFQ78131.1"/>
    <property type="molecule type" value="Genomic_DNA"/>
</dbReference>
<dbReference type="EMBL" id="DTDH01000203">
    <property type="protein sequence ID" value="HGT99205.1"/>
    <property type="molecule type" value="Genomic_DNA"/>
</dbReference>
<comment type="caution">
    <text evidence="3">The sequence shown here is derived from an EMBL/GenBank/DDBJ whole genome shotgun (WGS) entry which is preliminary data.</text>
</comment>
<protein>
    <submittedName>
        <fullName evidence="3">Nickel pincer cofactor biosynthesis protein LarB</fullName>
    </submittedName>
</protein>
<dbReference type="PANTHER" id="PTHR43064:SF1">
    <property type="entry name" value="SLL1489 PROTEIN"/>
    <property type="match status" value="1"/>
</dbReference>
<organism evidence="3">
    <name type="scientific">Ignisphaera aggregans</name>
    <dbReference type="NCBI Taxonomy" id="334771"/>
    <lineage>
        <taxon>Archaea</taxon>
        <taxon>Thermoproteota</taxon>
        <taxon>Thermoprotei</taxon>
        <taxon>Desulfurococcales</taxon>
        <taxon>Desulfurococcaceae</taxon>
        <taxon>Ignisphaera</taxon>
    </lineage>
</organism>
<accession>A0A7J3N067</accession>
<dbReference type="SMART" id="SM01001">
    <property type="entry name" value="AIRC"/>
    <property type="match status" value="1"/>
</dbReference>
<dbReference type="Pfam" id="PF00731">
    <property type="entry name" value="AIRC"/>
    <property type="match status" value="1"/>
</dbReference>
<evidence type="ECO:0000259" key="1">
    <source>
        <dbReference type="SMART" id="SM01001"/>
    </source>
</evidence>
<evidence type="ECO:0000313" key="2">
    <source>
        <dbReference type="EMBL" id="HFQ78131.1"/>
    </source>
</evidence>
<dbReference type="InterPro" id="IPR039476">
    <property type="entry name" value="P2CMN_synthase_LarB"/>
</dbReference>
<dbReference type="Gene3D" id="3.40.50.1970">
    <property type="match status" value="1"/>
</dbReference>
<evidence type="ECO:0000313" key="3">
    <source>
        <dbReference type="EMBL" id="HGT99205.1"/>
    </source>
</evidence>
<dbReference type="GO" id="GO:0006189">
    <property type="term" value="P:'de novo' IMP biosynthetic process"/>
    <property type="evidence" value="ECO:0007669"/>
    <property type="project" value="InterPro"/>
</dbReference>
<dbReference type="InterPro" id="IPR000031">
    <property type="entry name" value="PurE_dom"/>
</dbReference>
<dbReference type="PANTHER" id="PTHR43064">
    <property type="entry name" value="PHOSPHORIBOSYLAMINOIMIDAZOLE CARBOXYLASE-RELATED"/>
    <property type="match status" value="1"/>
</dbReference>